<dbReference type="Gene3D" id="3.30.200.20">
    <property type="entry name" value="Phosphorylase Kinase, domain 1"/>
    <property type="match status" value="1"/>
</dbReference>
<organism evidence="2 3">
    <name type="scientific">Eiseniibacteriota bacterium</name>
    <dbReference type="NCBI Taxonomy" id="2212470"/>
    <lineage>
        <taxon>Bacteria</taxon>
        <taxon>Candidatus Eiseniibacteriota</taxon>
    </lineage>
</organism>
<dbReference type="SUPFAM" id="SSF56112">
    <property type="entry name" value="Protein kinase-like (PK-like)"/>
    <property type="match status" value="1"/>
</dbReference>
<dbReference type="PROSITE" id="PS50011">
    <property type="entry name" value="PROTEIN_KINASE_DOM"/>
    <property type="match status" value="1"/>
</dbReference>
<dbReference type="SMART" id="SM00220">
    <property type="entry name" value="S_TKc"/>
    <property type="match status" value="1"/>
</dbReference>
<dbReference type="InterPro" id="IPR049945">
    <property type="entry name" value="AAA_22"/>
</dbReference>
<dbReference type="GO" id="GO:0005524">
    <property type="term" value="F:ATP binding"/>
    <property type="evidence" value="ECO:0007669"/>
    <property type="project" value="InterPro"/>
</dbReference>
<keyword evidence="2" id="KW-0808">Transferase</keyword>
<reference evidence="2" key="1">
    <citation type="submission" date="2020-04" db="EMBL/GenBank/DDBJ databases">
        <authorList>
            <person name="Zhang T."/>
        </authorList>
    </citation>
    <scope>NUCLEOTIDE SEQUENCE</scope>
    <source>
        <strain evidence="2">HKST-UBA02</strain>
    </source>
</reference>
<dbReference type="AlphaFoldDB" id="A0A956NE18"/>
<dbReference type="CDD" id="cd14014">
    <property type="entry name" value="STKc_PknB_like"/>
    <property type="match status" value="1"/>
</dbReference>
<dbReference type="InterPro" id="IPR027417">
    <property type="entry name" value="P-loop_NTPase"/>
</dbReference>
<feature type="domain" description="Protein kinase" evidence="1">
    <location>
        <begin position="81"/>
        <end position="368"/>
    </location>
</feature>
<dbReference type="Pfam" id="PF13401">
    <property type="entry name" value="AAA_22"/>
    <property type="match status" value="1"/>
</dbReference>
<dbReference type="InterPro" id="IPR011990">
    <property type="entry name" value="TPR-like_helical_dom_sf"/>
</dbReference>
<dbReference type="Gene3D" id="3.40.50.300">
    <property type="entry name" value="P-loop containing nucleotide triphosphate hydrolases"/>
    <property type="match status" value="1"/>
</dbReference>
<evidence type="ECO:0000313" key="3">
    <source>
        <dbReference type="Proteomes" id="UP000739538"/>
    </source>
</evidence>
<keyword evidence="2" id="KW-0418">Kinase</keyword>
<dbReference type="PROSITE" id="PS00108">
    <property type="entry name" value="PROTEIN_KINASE_ST"/>
    <property type="match status" value="1"/>
</dbReference>
<dbReference type="Pfam" id="PF00069">
    <property type="entry name" value="Pkinase"/>
    <property type="match status" value="1"/>
</dbReference>
<evidence type="ECO:0000313" key="2">
    <source>
        <dbReference type="EMBL" id="MCA9757062.1"/>
    </source>
</evidence>
<dbReference type="SUPFAM" id="SSF52540">
    <property type="entry name" value="P-loop containing nucleoside triphosphate hydrolases"/>
    <property type="match status" value="1"/>
</dbReference>
<dbReference type="PANTHER" id="PTHR47691:SF3">
    <property type="entry name" value="HTH-TYPE TRANSCRIPTIONAL REGULATOR RV0890C-RELATED"/>
    <property type="match status" value="1"/>
</dbReference>
<dbReference type="PANTHER" id="PTHR47691">
    <property type="entry name" value="REGULATOR-RELATED"/>
    <property type="match status" value="1"/>
</dbReference>
<dbReference type="GO" id="GO:0004672">
    <property type="term" value="F:protein kinase activity"/>
    <property type="evidence" value="ECO:0007669"/>
    <property type="project" value="InterPro"/>
</dbReference>
<evidence type="ECO:0000259" key="1">
    <source>
        <dbReference type="PROSITE" id="PS50011"/>
    </source>
</evidence>
<reference evidence="2" key="2">
    <citation type="journal article" date="2021" name="Microbiome">
        <title>Successional dynamics and alternative stable states in a saline activated sludge microbial community over 9 years.</title>
        <authorList>
            <person name="Wang Y."/>
            <person name="Ye J."/>
            <person name="Ju F."/>
            <person name="Liu L."/>
            <person name="Boyd J.A."/>
            <person name="Deng Y."/>
            <person name="Parks D.H."/>
            <person name="Jiang X."/>
            <person name="Yin X."/>
            <person name="Woodcroft B.J."/>
            <person name="Tyson G.W."/>
            <person name="Hugenholtz P."/>
            <person name="Polz M.F."/>
            <person name="Zhang T."/>
        </authorList>
    </citation>
    <scope>NUCLEOTIDE SEQUENCE</scope>
    <source>
        <strain evidence="2">HKST-UBA02</strain>
    </source>
</reference>
<dbReference type="SUPFAM" id="SSF48452">
    <property type="entry name" value="TPR-like"/>
    <property type="match status" value="1"/>
</dbReference>
<dbReference type="InterPro" id="IPR011009">
    <property type="entry name" value="Kinase-like_dom_sf"/>
</dbReference>
<name>A0A956NE18_UNCEI</name>
<accession>A0A956NE18</accession>
<sequence length="1080" mass="117965">MTENRRSNDDSDPLDAAASDLADLRNVDWEELRRSHPDLGSEIESLEALARIASVCAAGEEHSPGGDPPSLLKPGDRLGRFRVEREAGRGGMGIVYKAVDERLDRRVAIKVLPRHARSVEWTERFAREAKLLASLSHPNIATIYTMEEGPDGRTYLVMEWVPGETLRSVIARGPIPMRRALEMCLEIGEALYAAHEGGVVHRDLKPGNVMVLPSGRVKVLDFGIARSLDRGSDSDGEGRSAGGGISGTLGYLAPEALEGDDDRRADVFSFGCVLYECLVGSPAFPTGPFRGKSPALFADPLRGESLVSPTDRPQEEALASVVSRPDWRALPAATLPSIQDLIRGCLEFDPRQRIGSMRTVLQAIESVVGKVHRPTSVLTANVPEPPTSFVGRETEVTECRAMFARSRHVTVTGPGGCGKTRLALRVASDPDEVGAGVVWFVSLESVTDRGRVELAVAAALGLEDLPPERLIDRLAARLGAENGLLVIDNCEHVALAVRDLILRLDVSCPDMRFLATSRLALGCPGESVFRLEPMAVPSVEEIRNPVRLRECESVRLFLDRMGAAADDLRVDAEALGAVAEICRRVEGLPLAIELAAARTVVLTPVEVLSRMDHQLPMLREADRARAGRSAALRDTIAWSVGLLHEDEERAFRAFAVFADGWDLPAASFVLAESGDEFETLDVITRLAEQSLLRVERFPDQTTRYRYLEPIRQFAAEVLRDTDLESEVRRRHVEYFAAVAERARTELHGPGLGACLDRLDRDHENLLAAIAHGERAPGVEDALRIAVGIHRFWQIRGHVRIGQRVLDRLLERITEATPDRLAAGAFLARALLVIHAGRFSVLDDGPVDPMALRRLLETALTRFRRLGDRQGMASALNALGIEHNSHGDFGAGSAALEEARSLYLDLGEFRGAAGASNNLGLAAWLRRDLPDAYRLIGEGHALMEGRGDLRFESIMSTNLAFLSARLGFRADAGKWLAKAKDLVEGMSDTTEPAIGVVLCGAEIDEAEGRDPRAAWLFGAADRMLAEAGVVLTPEQPYWHEHDACVARLLERMGRSSFDREYEAGRSVTTAQALRAVATPRP</sequence>
<proteinExistence type="predicted"/>
<dbReference type="EMBL" id="JAGQHS010000079">
    <property type="protein sequence ID" value="MCA9757062.1"/>
    <property type="molecule type" value="Genomic_DNA"/>
</dbReference>
<dbReference type="InterPro" id="IPR000719">
    <property type="entry name" value="Prot_kinase_dom"/>
</dbReference>
<dbReference type="InterPro" id="IPR008271">
    <property type="entry name" value="Ser/Thr_kinase_AS"/>
</dbReference>
<protein>
    <submittedName>
        <fullName evidence="2">Protein kinase</fullName>
    </submittedName>
</protein>
<gene>
    <name evidence="2" type="ORF">KDA27_14755</name>
</gene>
<dbReference type="Gene3D" id="1.25.40.10">
    <property type="entry name" value="Tetratricopeptide repeat domain"/>
    <property type="match status" value="1"/>
</dbReference>
<dbReference type="Gene3D" id="1.10.510.10">
    <property type="entry name" value="Transferase(Phosphotransferase) domain 1"/>
    <property type="match status" value="1"/>
</dbReference>
<dbReference type="Proteomes" id="UP000739538">
    <property type="component" value="Unassembled WGS sequence"/>
</dbReference>
<dbReference type="GO" id="GO:0016887">
    <property type="term" value="F:ATP hydrolysis activity"/>
    <property type="evidence" value="ECO:0007669"/>
    <property type="project" value="InterPro"/>
</dbReference>
<comment type="caution">
    <text evidence="2">The sequence shown here is derived from an EMBL/GenBank/DDBJ whole genome shotgun (WGS) entry which is preliminary data.</text>
</comment>